<keyword evidence="7" id="KW-0770">Synapse</keyword>
<evidence type="ECO:0000313" key="23">
    <source>
        <dbReference type="EMBL" id="RWS28514.1"/>
    </source>
</evidence>
<evidence type="ECO:0000256" key="11">
    <source>
        <dbReference type="ARBA" id="ARBA00023180"/>
    </source>
</evidence>
<accession>A0A443SLW3</accession>
<feature type="transmembrane region" description="Helical" evidence="20">
    <location>
        <begin position="164"/>
        <end position="183"/>
    </location>
</feature>
<keyword evidence="10 23" id="KW-0675">Receptor</keyword>
<dbReference type="InterPro" id="IPR001508">
    <property type="entry name" value="Iono_Glu_rcpt_met"/>
</dbReference>
<keyword evidence="4 20" id="KW-0812">Transmembrane</keyword>
<comment type="caution">
    <text evidence="23">The sequence shown here is derived from an EMBL/GenBank/DDBJ whole genome shotgun (WGS) entry which is preliminary data.</text>
</comment>
<comment type="similarity">
    <text evidence="1">Belongs to the glutamate-gated ion channel (TC 1.A.10.1) family.</text>
</comment>
<keyword evidence="12" id="KW-0628">Postsynaptic cell membrane</keyword>
<evidence type="ECO:0000256" key="17">
    <source>
        <dbReference type="PIRSR" id="PIRSR601508-1"/>
    </source>
</evidence>
<evidence type="ECO:0000256" key="3">
    <source>
        <dbReference type="ARBA" id="ARBA00022475"/>
    </source>
</evidence>
<evidence type="ECO:0000256" key="19">
    <source>
        <dbReference type="PIRSR" id="PIRSR601508-3"/>
    </source>
</evidence>
<evidence type="ECO:0000256" key="13">
    <source>
        <dbReference type="ARBA" id="ARBA00023286"/>
    </source>
</evidence>
<keyword evidence="2" id="KW-0813">Transport</keyword>
<evidence type="ECO:0000256" key="10">
    <source>
        <dbReference type="ARBA" id="ARBA00023170"/>
    </source>
</evidence>
<dbReference type="Gene3D" id="3.40.190.10">
    <property type="entry name" value="Periplasmic binding protein-like II"/>
    <property type="match status" value="2"/>
</dbReference>
<feature type="site" description="Crucial to convey clamshell closure to channel opening" evidence="18">
    <location>
        <position position="269"/>
    </location>
</feature>
<evidence type="ECO:0000256" key="20">
    <source>
        <dbReference type="SAM" id="Phobius"/>
    </source>
</evidence>
<keyword evidence="19" id="KW-1015">Disulfide bond</keyword>
<feature type="transmembrane region" description="Helical" evidence="20">
    <location>
        <begin position="236"/>
        <end position="260"/>
    </location>
</feature>
<comment type="subcellular location">
    <subcellularLocation>
        <location evidence="15">Postsynaptic cell membrane</location>
        <topology evidence="15">Multi-pass membrane protein</topology>
    </subcellularLocation>
</comment>
<sequence>VGDWTLAKQVQFMSNYSKTMAEEYRQTLQNKTLTVVTNLGRPYSMLVEEWEQKGLSGNDKFEGYCIDLIREIAASLKFKFQIKIVDDKAHGRRNEKGEWNGMIRELIDGKADVAVADLTITYERESAVDFTMPFMNLGIGILFRRPKKEPPKLFSFMSPLAVEVWIYLLTAFLGVTLFLFVIARFSPYEWVNPHPCVKEPEELENNFTMKNTLWFTIGCLMQQGCDIMPRALSTRVLAASWWFFILILVSSYTANLAAFLTVERMVNPIESVEDLAKQTKIHYGSLASGSTQAFFKNSNFSTYARMWSFMESTRPSVFVESNDKGVERVKKGDYAFLMESTSIEYIVERECDLYQVGGLLDSKGYGIATPPDSPYRGIMSDAILQLQEGGVLHTLKNKWWSQERGGGKCGPKDGAQKAAGAASELGLANVGGVFVVLAGGSVIAIVICVSEFVWKMKQIPRTERDHIFIELMRELKHVICCYGSTRPVRKTAINDMGSQMILPGNGMPFMPMAGYGAGLPQGDFLPPLAKDGYS</sequence>
<feature type="site" description="Interaction with the cone snail toxin Con-ikot-ikot" evidence="18">
    <location>
        <position position="93"/>
    </location>
</feature>
<evidence type="ECO:0000256" key="15">
    <source>
        <dbReference type="ARBA" id="ARBA00034104"/>
    </source>
</evidence>
<evidence type="ECO:0000256" key="14">
    <source>
        <dbReference type="ARBA" id="ARBA00023303"/>
    </source>
</evidence>
<evidence type="ECO:0000256" key="6">
    <source>
        <dbReference type="ARBA" id="ARBA00022989"/>
    </source>
</evidence>
<evidence type="ECO:0000256" key="12">
    <source>
        <dbReference type="ARBA" id="ARBA00023257"/>
    </source>
</evidence>
<keyword evidence="3" id="KW-1003">Cell membrane</keyword>
<dbReference type="GO" id="GO:0004970">
    <property type="term" value="F:glutamate-gated receptor activity"/>
    <property type="evidence" value="ECO:0007669"/>
    <property type="project" value="UniProtKB-ARBA"/>
</dbReference>
<evidence type="ECO:0000256" key="9">
    <source>
        <dbReference type="ARBA" id="ARBA00023136"/>
    </source>
</evidence>
<evidence type="ECO:0000256" key="4">
    <source>
        <dbReference type="ARBA" id="ARBA00022692"/>
    </source>
</evidence>
<feature type="binding site" evidence="17">
    <location>
        <position position="291"/>
    </location>
    <ligand>
        <name>L-glutamate</name>
        <dbReference type="ChEBI" id="CHEBI:29985"/>
    </ligand>
</feature>
<feature type="domain" description="Ionotropic glutamate receptor C-terminal" evidence="21">
    <location>
        <begin position="32"/>
        <end position="402"/>
    </location>
</feature>
<organism evidence="23 24">
    <name type="scientific">Leptotrombidium deliense</name>
    <dbReference type="NCBI Taxonomy" id="299467"/>
    <lineage>
        <taxon>Eukaryota</taxon>
        <taxon>Metazoa</taxon>
        <taxon>Ecdysozoa</taxon>
        <taxon>Arthropoda</taxon>
        <taxon>Chelicerata</taxon>
        <taxon>Arachnida</taxon>
        <taxon>Acari</taxon>
        <taxon>Acariformes</taxon>
        <taxon>Trombidiformes</taxon>
        <taxon>Prostigmata</taxon>
        <taxon>Anystina</taxon>
        <taxon>Parasitengona</taxon>
        <taxon>Trombiculoidea</taxon>
        <taxon>Trombiculidae</taxon>
        <taxon>Leptotrombidium</taxon>
    </lineage>
</organism>
<gene>
    <name evidence="23" type="ORF">B4U80_06311</name>
</gene>
<dbReference type="InterPro" id="IPR015683">
    <property type="entry name" value="Ionotropic_Glu_rcpt"/>
</dbReference>
<dbReference type="STRING" id="299467.A0A443SLW3"/>
<dbReference type="EMBL" id="NCKV01001335">
    <property type="protein sequence ID" value="RWS28514.1"/>
    <property type="molecule type" value="Genomic_DNA"/>
</dbReference>
<proteinExistence type="inferred from homology"/>
<dbReference type="VEuPathDB" id="VectorBase:LDEU003527"/>
<dbReference type="InterPro" id="IPR019594">
    <property type="entry name" value="Glu/Gly-bd"/>
</dbReference>
<dbReference type="Pfam" id="PF10613">
    <property type="entry name" value="Lig_chan-Glu_bd"/>
    <property type="match status" value="1"/>
</dbReference>
<evidence type="ECO:0000259" key="21">
    <source>
        <dbReference type="SMART" id="SM00079"/>
    </source>
</evidence>
<dbReference type="Gene3D" id="1.10.287.70">
    <property type="match status" value="1"/>
</dbReference>
<feature type="transmembrane region" description="Helical" evidence="20">
    <location>
        <begin position="433"/>
        <end position="454"/>
    </location>
</feature>
<evidence type="ECO:0000313" key="24">
    <source>
        <dbReference type="Proteomes" id="UP000288716"/>
    </source>
</evidence>
<keyword evidence="9 20" id="KW-0472">Membrane</keyword>
<dbReference type="PRINTS" id="PR00177">
    <property type="entry name" value="NMDARECEPTOR"/>
</dbReference>
<evidence type="ECO:0000256" key="1">
    <source>
        <dbReference type="ARBA" id="ARBA00008685"/>
    </source>
</evidence>
<evidence type="ECO:0000256" key="18">
    <source>
        <dbReference type="PIRSR" id="PIRSR601508-2"/>
    </source>
</evidence>
<dbReference type="GO" id="GO:0045211">
    <property type="term" value="C:postsynaptic membrane"/>
    <property type="evidence" value="ECO:0007669"/>
    <property type="project" value="UniProtKB-SubCell"/>
</dbReference>
<dbReference type="AlphaFoldDB" id="A0A443SLW3"/>
<evidence type="ECO:0000259" key="22">
    <source>
        <dbReference type="SMART" id="SM00918"/>
    </source>
</evidence>
<evidence type="ECO:0000256" key="16">
    <source>
        <dbReference type="ARBA" id="ARBA00072754"/>
    </source>
</evidence>
<feature type="disulfide bond" evidence="19">
    <location>
        <begin position="351"/>
        <end position="409"/>
    </location>
</feature>
<dbReference type="FunFam" id="1.10.287.70:FF:000064">
    <property type="entry name" value="Glutamate receptor ionotropic, kainate"/>
    <property type="match status" value="1"/>
</dbReference>
<dbReference type="OrthoDB" id="5984008at2759"/>
<keyword evidence="5" id="KW-0732">Signal</keyword>
<keyword evidence="11" id="KW-0325">Glycoprotein</keyword>
<reference evidence="23 24" key="1">
    <citation type="journal article" date="2018" name="Gigascience">
        <title>Genomes of trombidid mites reveal novel predicted allergens and laterally-transferred genes associated with secondary metabolism.</title>
        <authorList>
            <person name="Dong X."/>
            <person name="Chaisiri K."/>
            <person name="Xia D."/>
            <person name="Armstrong S.D."/>
            <person name="Fang Y."/>
            <person name="Donnelly M.J."/>
            <person name="Kadowaki T."/>
            <person name="McGarry J.W."/>
            <person name="Darby A.C."/>
            <person name="Makepeace B.L."/>
        </authorList>
    </citation>
    <scope>NUCLEOTIDE SEQUENCE [LARGE SCALE GENOMIC DNA]</scope>
    <source>
        <strain evidence="23">UoL-UT</strain>
    </source>
</reference>
<keyword evidence="24" id="KW-1185">Reference proteome</keyword>
<keyword evidence="13" id="KW-1071">Ligand-gated ion channel</keyword>
<dbReference type="SMART" id="SM00079">
    <property type="entry name" value="PBPe"/>
    <property type="match status" value="1"/>
</dbReference>
<dbReference type="SUPFAM" id="SSF53850">
    <property type="entry name" value="Periplasmic binding protein-like II"/>
    <property type="match status" value="1"/>
</dbReference>
<protein>
    <recommendedName>
        <fullName evidence="16">Glutamate receptor 1</fullName>
    </recommendedName>
</protein>
<keyword evidence="6 20" id="KW-1133">Transmembrane helix</keyword>
<dbReference type="FunFam" id="3.40.190.10:FF:000001">
    <property type="entry name" value="Glutamate receptor ionotropic, kainate 2"/>
    <property type="match status" value="1"/>
</dbReference>
<feature type="domain" description="Ionotropic glutamate receptor L-glutamate and glycine-binding" evidence="22">
    <location>
        <begin position="42"/>
        <end position="108"/>
    </location>
</feature>
<feature type="binding site" evidence="17">
    <location>
        <position position="339"/>
    </location>
    <ligand>
        <name>L-glutamate</name>
        <dbReference type="ChEBI" id="CHEBI:29985"/>
    </ligand>
</feature>
<feature type="binding site" evidence="17">
    <location>
        <position position="290"/>
    </location>
    <ligand>
        <name>L-glutamate</name>
        <dbReference type="ChEBI" id="CHEBI:29985"/>
    </ligand>
</feature>
<dbReference type="PANTHER" id="PTHR18966">
    <property type="entry name" value="IONOTROPIC GLUTAMATE RECEPTOR"/>
    <property type="match status" value="1"/>
</dbReference>
<evidence type="ECO:0000256" key="8">
    <source>
        <dbReference type="ARBA" id="ARBA00023065"/>
    </source>
</evidence>
<dbReference type="InterPro" id="IPR001320">
    <property type="entry name" value="Iontro_rcpt_C"/>
</dbReference>
<keyword evidence="14" id="KW-0407">Ion channel</keyword>
<dbReference type="Pfam" id="PF00060">
    <property type="entry name" value="Lig_chan"/>
    <property type="match status" value="1"/>
</dbReference>
<evidence type="ECO:0000256" key="7">
    <source>
        <dbReference type="ARBA" id="ARBA00023018"/>
    </source>
</evidence>
<dbReference type="SMART" id="SM00918">
    <property type="entry name" value="Lig_chan-Glu_bd"/>
    <property type="match status" value="1"/>
</dbReference>
<dbReference type="FunFam" id="3.40.190.10:FF:000060">
    <property type="entry name" value="Glutamate receptor ionotropic, kainate 1"/>
    <property type="match status" value="1"/>
</dbReference>
<keyword evidence="8" id="KW-0406">Ion transport</keyword>
<dbReference type="Proteomes" id="UP000288716">
    <property type="component" value="Unassembled WGS sequence"/>
</dbReference>
<evidence type="ECO:0000256" key="2">
    <source>
        <dbReference type="ARBA" id="ARBA00022448"/>
    </source>
</evidence>
<dbReference type="GO" id="GO:0008328">
    <property type="term" value="C:ionotropic glutamate receptor complex"/>
    <property type="evidence" value="ECO:0007669"/>
    <property type="project" value="UniProtKB-ARBA"/>
</dbReference>
<feature type="binding site" evidence="17">
    <location>
        <position position="124"/>
    </location>
    <ligand>
        <name>L-glutamate</name>
        <dbReference type="ChEBI" id="CHEBI:29985"/>
    </ligand>
</feature>
<evidence type="ECO:0000256" key="5">
    <source>
        <dbReference type="ARBA" id="ARBA00022729"/>
    </source>
</evidence>
<feature type="non-terminal residue" evidence="23">
    <location>
        <position position="1"/>
    </location>
</feature>
<name>A0A443SLW3_9ACAR</name>
<feature type="site" description="Interaction with the cone snail toxin Con-ikot-ikot" evidence="18">
    <location>
        <position position="296"/>
    </location>
</feature>
<feature type="binding site" evidence="17">
    <location>
        <position position="119"/>
    </location>
    <ligand>
        <name>L-glutamate</name>
        <dbReference type="ChEBI" id="CHEBI:29985"/>
    </ligand>
</feature>